<organism evidence="1 2">
    <name type="scientific">Mycetomoellerius zeteki</name>
    <dbReference type="NCBI Taxonomy" id="64791"/>
    <lineage>
        <taxon>Eukaryota</taxon>
        <taxon>Metazoa</taxon>
        <taxon>Ecdysozoa</taxon>
        <taxon>Arthropoda</taxon>
        <taxon>Hexapoda</taxon>
        <taxon>Insecta</taxon>
        <taxon>Pterygota</taxon>
        <taxon>Neoptera</taxon>
        <taxon>Endopterygota</taxon>
        <taxon>Hymenoptera</taxon>
        <taxon>Apocrita</taxon>
        <taxon>Aculeata</taxon>
        <taxon>Formicoidea</taxon>
        <taxon>Formicidae</taxon>
        <taxon>Myrmicinae</taxon>
        <taxon>Mycetomoellerius</taxon>
    </lineage>
</organism>
<sequence length="74" mass="8446">MEIVIRFNGTLNRDFTSGLIKFPFDGKMSRISNVYLHVLVAIAIPGYVPDGFLQEEESDRALPDEIHLRHMTVN</sequence>
<accession>A0A151X661</accession>
<name>A0A151X661_9HYME</name>
<protein>
    <submittedName>
        <fullName evidence="1">Uncharacterized protein</fullName>
    </submittedName>
</protein>
<gene>
    <name evidence="1" type="ORF">ALC60_05115</name>
</gene>
<reference evidence="1 2" key="1">
    <citation type="submission" date="2015-09" db="EMBL/GenBank/DDBJ databases">
        <title>Trachymyrmex zeteki WGS genome.</title>
        <authorList>
            <person name="Nygaard S."/>
            <person name="Hu H."/>
            <person name="Boomsma J."/>
            <person name="Zhang G."/>
        </authorList>
    </citation>
    <scope>NUCLEOTIDE SEQUENCE [LARGE SCALE GENOMIC DNA]</scope>
    <source>
        <strain evidence="1">Tzet28-1</strain>
        <tissue evidence="1">Whole body</tissue>
    </source>
</reference>
<dbReference type="EMBL" id="KQ982482">
    <property type="protein sequence ID" value="KYQ55834.1"/>
    <property type="molecule type" value="Genomic_DNA"/>
</dbReference>
<keyword evidence="2" id="KW-1185">Reference proteome</keyword>
<dbReference type="AlphaFoldDB" id="A0A151X661"/>
<dbReference type="Proteomes" id="UP000075809">
    <property type="component" value="Unassembled WGS sequence"/>
</dbReference>
<evidence type="ECO:0000313" key="2">
    <source>
        <dbReference type="Proteomes" id="UP000075809"/>
    </source>
</evidence>
<evidence type="ECO:0000313" key="1">
    <source>
        <dbReference type="EMBL" id="KYQ55834.1"/>
    </source>
</evidence>
<proteinExistence type="predicted"/>